<dbReference type="SUPFAM" id="SSF56784">
    <property type="entry name" value="HAD-like"/>
    <property type="match status" value="1"/>
</dbReference>
<keyword evidence="2" id="KW-1185">Reference proteome</keyword>
<dbReference type="Gene3D" id="1.10.150.240">
    <property type="entry name" value="Putative phosphatase, domain 2"/>
    <property type="match status" value="1"/>
</dbReference>
<dbReference type="Proteomes" id="UP000010796">
    <property type="component" value="Chromosome"/>
</dbReference>
<dbReference type="InterPro" id="IPR036412">
    <property type="entry name" value="HAD-like_sf"/>
</dbReference>
<dbReference type="NCBIfam" id="TIGR02254">
    <property type="entry name" value="YjjG_YfnB"/>
    <property type="match status" value="1"/>
</dbReference>
<dbReference type="eggNOG" id="COG1011">
    <property type="taxonomic scope" value="Bacteria"/>
</dbReference>
<dbReference type="STRING" id="926556.Echvi_1301"/>
<organism evidence="1 2">
    <name type="scientific">Echinicola vietnamensis (strain DSM 17526 / LMG 23754 / KMM 6221)</name>
    <dbReference type="NCBI Taxonomy" id="926556"/>
    <lineage>
        <taxon>Bacteria</taxon>
        <taxon>Pseudomonadati</taxon>
        <taxon>Bacteroidota</taxon>
        <taxon>Cytophagia</taxon>
        <taxon>Cytophagales</taxon>
        <taxon>Cyclobacteriaceae</taxon>
        <taxon>Echinicola</taxon>
    </lineage>
</organism>
<keyword evidence="1" id="KW-0378">Hydrolase</keyword>
<proteinExistence type="predicted"/>
<reference evidence="2" key="1">
    <citation type="submission" date="2012-02" db="EMBL/GenBank/DDBJ databases">
        <title>The complete genome of Echinicola vietnamensis DSM 17526.</title>
        <authorList>
            <person name="Lucas S."/>
            <person name="Copeland A."/>
            <person name="Lapidus A."/>
            <person name="Glavina del Rio T."/>
            <person name="Dalin E."/>
            <person name="Tice H."/>
            <person name="Bruce D."/>
            <person name="Goodwin L."/>
            <person name="Pitluck S."/>
            <person name="Peters L."/>
            <person name="Ovchinnikova G."/>
            <person name="Teshima H."/>
            <person name="Kyrpides N."/>
            <person name="Mavromatis K."/>
            <person name="Ivanova N."/>
            <person name="Brettin T."/>
            <person name="Detter J.C."/>
            <person name="Han C."/>
            <person name="Larimer F."/>
            <person name="Land M."/>
            <person name="Hauser L."/>
            <person name="Markowitz V."/>
            <person name="Cheng J.-F."/>
            <person name="Hugenholtz P."/>
            <person name="Woyke T."/>
            <person name="Wu D."/>
            <person name="Brambilla E."/>
            <person name="Klenk H.-P."/>
            <person name="Eisen J.A."/>
        </authorList>
    </citation>
    <scope>NUCLEOTIDE SEQUENCE [LARGE SCALE GENOMIC DNA]</scope>
    <source>
        <strain evidence="2">DSM 17526 / LMG 23754 / KMM 6221</strain>
    </source>
</reference>
<dbReference type="Pfam" id="PF00702">
    <property type="entry name" value="Hydrolase"/>
    <property type="match status" value="1"/>
</dbReference>
<accession>L0FWA3</accession>
<dbReference type="NCBIfam" id="TIGR01549">
    <property type="entry name" value="HAD-SF-IA-v1"/>
    <property type="match status" value="1"/>
</dbReference>
<dbReference type="AlphaFoldDB" id="L0FWA3"/>
<dbReference type="KEGG" id="evi:Echvi_1301"/>
<dbReference type="InterPro" id="IPR052550">
    <property type="entry name" value="Pyrimidine_5'-ntase_YjjG"/>
</dbReference>
<dbReference type="RefSeq" id="WP_015265136.1">
    <property type="nucleotide sequence ID" value="NC_019904.1"/>
</dbReference>
<dbReference type="Gene3D" id="3.40.50.1000">
    <property type="entry name" value="HAD superfamily/HAD-like"/>
    <property type="match status" value="1"/>
</dbReference>
<dbReference type="PATRIC" id="fig|926556.3.peg.1380"/>
<dbReference type="SFLD" id="SFLDG01129">
    <property type="entry name" value="C1.5:_HAD__Beta-PGM__Phosphata"/>
    <property type="match status" value="1"/>
</dbReference>
<name>L0FWA3_ECHVK</name>
<gene>
    <name evidence="1" type="ordered locus">Echvi_1301</name>
</gene>
<dbReference type="GO" id="GO:0008253">
    <property type="term" value="F:5'-nucleotidase activity"/>
    <property type="evidence" value="ECO:0007669"/>
    <property type="project" value="InterPro"/>
</dbReference>
<dbReference type="InterPro" id="IPR011951">
    <property type="entry name" value="HAD-SF_hydro_IA_YjjG/PynA"/>
</dbReference>
<dbReference type="OrthoDB" id="9802350at2"/>
<sequence length="231" mass="27169">MKKYKHLFFDLDHTLWDYDRNVQESLSELYEIYALADFGVTSNQDFYKTFLQVNNGLWDHYNMGTMDKITLRKERFRRIFDQFGARDVPVPEAMEEDFMKRTSSKPHLFRYSKEILDYLHPKYELHIITNGFNESQALKMTSSGIKPYFKLVVTSETTGHKKPDKRIFEYTMNQLGTSPEECLMIGDNPVSDIEGARNASIDQVFFDPFQLNHTPIATYTISDLEELKKIL</sequence>
<dbReference type="InterPro" id="IPR006439">
    <property type="entry name" value="HAD-SF_hydro_IA"/>
</dbReference>
<dbReference type="PANTHER" id="PTHR47478">
    <property type="match status" value="1"/>
</dbReference>
<evidence type="ECO:0000313" key="2">
    <source>
        <dbReference type="Proteomes" id="UP000010796"/>
    </source>
</evidence>
<dbReference type="InterPro" id="IPR023214">
    <property type="entry name" value="HAD_sf"/>
</dbReference>
<protein>
    <submittedName>
        <fullName evidence="1">HAD hydrolase, subfamily IA</fullName>
    </submittedName>
</protein>
<dbReference type="InterPro" id="IPR023198">
    <property type="entry name" value="PGP-like_dom2"/>
</dbReference>
<dbReference type="PANTHER" id="PTHR47478:SF1">
    <property type="entry name" value="PYRIMIDINE 5'-NUCLEOTIDASE YJJG"/>
    <property type="match status" value="1"/>
</dbReference>
<dbReference type="HOGENOM" id="CLU_045011_8_1_10"/>
<evidence type="ECO:0000313" key="1">
    <source>
        <dbReference type="EMBL" id="AGA77572.1"/>
    </source>
</evidence>
<dbReference type="EMBL" id="CP003346">
    <property type="protein sequence ID" value="AGA77572.1"/>
    <property type="molecule type" value="Genomic_DNA"/>
</dbReference>
<dbReference type="SFLD" id="SFLDS00003">
    <property type="entry name" value="Haloacid_Dehalogenase"/>
    <property type="match status" value="1"/>
</dbReference>